<accession>A0A2H6KFU8</accession>
<dbReference type="RefSeq" id="XP_028868113.1">
    <property type="nucleotide sequence ID" value="XM_029012280.1"/>
</dbReference>
<gene>
    <name evidence="2" type="ORF">BOVATA_033630</name>
</gene>
<sequence>MPLRSVNLVLSYLFGVGVVDEHGALVALLAFLEFRHPGFLGLSERFVGEGRNGLLNGGLATRTSDLFHFENVGGGRNHVARVDPPERHTVEKERPSDQEETALLEHLEEDDALPLVAPAEEDENGAGFEGGPDLRKARRRAPSLHATPGSEQPLTAIEADLRPLVFGFVRHLDGRLDSCKVMSGVEKESHR</sequence>
<reference evidence="2 3" key="1">
    <citation type="journal article" date="2017" name="BMC Genomics">
        <title>Whole-genome assembly of Babesia ovata and comparative genomics between closely related pathogens.</title>
        <authorList>
            <person name="Yamagishi J."/>
            <person name="Asada M."/>
            <person name="Hakimi H."/>
            <person name="Tanaka T.Q."/>
            <person name="Sugimoto C."/>
            <person name="Kawazu S."/>
        </authorList>
    </citation>
    <scope>NUCLEOTIDE SEQUENCE [LARGE SCALE GENOMIC DNA]</scope>
    <source>
        <strain evidence="2 3">Miyake</strain>
    </source>
</reference>
<protein>
    <submittedName>
        <fullName evidence="2">Kinesin KIF13A, putative</fullName>
    </submittedName>
</protein>
<evidence type="ECO:0000256" key="1">
    <source>
        <dbReference type="SAM" id="MobiDB-lite"/>
    </source>
</evidence>
<dbReference type="Proteomes" id="UP000236319">
    <property type="component" value="Unassembled WGS sequence"/>
</dbReference>
<comment type="caution">
    <text evidence="2">The sequence shown here is derived from an EMBL/GenBank/DDBJ whole genome shotgun (WGS) entry which is preliminary data.</text>
</comment>
<evidence type="ECO:0000313" key="2">
    <source>
        <dbReference type="EMBL" id="GBE61870.1"/>
    </source>
</evidence>
<dbReference type="AlphaFoldDB" id="A0A2H6KFU8"/>
<dbReference type="GeneID" id="39875640"/>
<keyword evidence="3" id="KW-1185">Reference proteome</keyword>
<organism evidence="2 3">
    <name type="scientific">Babesia ovata</name>
    <dbReference type="NCBI Taxonomy" id="189622"/>
    <lineage>
        <taxon>Eukaryota</taxon>
        <taxon>Sar</taxon>
        <taxon>Alveolata</taxon>
        <taxon>Apicomplexa</taxon>
        <taxon>Aconoidasida</taxon>
        <taxon>Piroplasmida</taxon>
        <taxon>Babesiidae</taxon>
        <taxon>Babesia</taxon>
    </lineage>
</organism>
<feature type="region of interest" description="Disordered" evidence="1">
    <location>
        <begin position="118"/>
        <end position="155"/>
    </location>
</feature>
<name>A0A2H6KFU8_9APIC</name>
<dbReference type="VEuPathDB" id="PiroplasmaDB:BOVATA_033630"/>
<proteinExistence type="predicted"/>
<evidence type="ECO:0000313" key="3">
    <source>
        <dbReference type="Proteomes" id="UP000236319"/>
    </source>
</evidence>
<feature type="region of interest" description="Disordered" evidence="1">
    <location>
        <begin position="77"/>
        <end position="99"/>
    </location>
</feature>
<dbReference type="EMBL" id="BDSA01000003">
    <property type="protein sequence ID" value="GBE61870.1"/>
    <property type="molecule type" value="Genomic_DNA"/>
</dbReference>
<feature type="compositionally biased region" description="Basic and acidic residues" evidence="1">
    <location>
        <begin position="80"/>
        <end position="97"/>
    </location>
</feature>